<organism evidence="1 2">
    <name type="scientific">Caenorhabditis japonica</name>
    <dbReference type="NCBI Taxonomy" id="281687"/>
    <lineage>
        <taxon>Eukaryota</taxon>
        <taxon>Metazoa</taxon>
        <taxon>Ecdysozoa</taxon>
        <taxon>Nematoda</taxon>
        <taxon>Chromadorea</taxon>
        <taxon>Rhabditida</taxon>
        <taxon>Rhabditina</taxon>
        <taxon>Rhabditomorpha</taxon>
        <taxon>Rhabditoidea</taxon>
        <taxon>Rhabditidae</taxon>
        <taxon>Peloderinae</taxon>
        <taxon>Caenorhabditis</taxon>
    </lineage>
</organism>
<evidence type="ECO:0000313" key="1">
    <source>
        <dbReference type="EnsemblMetazoa" id="CJA36552.2"/>
    </source>
</evidence>
<keyword evidence="2" id="KW-1185">Reference proteome</keyword>
<protein>
    <submittedName>
        <fullName evidence="1">Uncharacterized protein</fullName>
    </submittedName>
</protein>
<dbReference type="OMA" id="WRTIEVS"/>
<sequence length="198" mass="22844">MVNYFNMFINDSSKPVEQIITKYCEIFVKNVKDEQKRVQEKFGSGNEGSSEKPIEMESPLDISLQRYMQIKETLGKILNIWRTIEVSCKPSTGKDPYLNPGAFEDELERLNKYYENFAAQFVEFRMSFSQPAENEEITAERNRIMGILLKIECILYGHDCQTITSELRNVIDSADAEKVKTFGLLAGKLYQVVDKLLN</sequence>
<dbReference type="AlphaFoldDB" id="A0A8R1ILX2"/>
<reference evidence="2" key="1">
    <citation type="submission" date="2010-08" db="EMBL/GenBank/DDBJ databases">
        <authorList>
            <consortium name="Caenorhabditis japonica Sequencing Consortium"/>
            <person name="Wilson R.K."/>
        </authorList>
    </citation>
    <scope>NUCLEOTIDE SEQUENCE [LARGE SCALE GENOMIC DNA]</scope>
    <source>
        <strain evidence="2">DF5081</strain>
    </source>
</reference>
<evidence type="ECO:0000313" key="2">
    <source>
        <dbReference type="Proteomes" id="UP000005237"/>
    </source>
</evidence>
<proteinExistence type="predicted"/>
<reference evidence="1" key="2">
    <citation type="submission" date="2022-06" db="UniProtKB">
        <authorList>
            <consortium name="EnsemblMetazoa"/>
        </authorList>
    </citation>
    <scope>IDENTIFICATION</scope>
    <source>
        <strain evidence="1">DF5081</strain>
    </source>
</reference>
<name>A0A8R1ILX2_CAEJA</name>
<dbReference type="EnsemblMetazoa" id="CJA36552.1">
    <property type="protein sequence ID" value="CJA36552.1"/>
    <property type="gene ID" value="WBGene00212399"/>
</dbReference>
<dbReference type="EnsemblMetazoa" id="CJA36552.2">
    <property type="protein sequence ID" value="CJA36552.2"/>
    <property type="gene ID" value="WBGene00212399"/>
</dbReference>
<accession>A0A8R1ILX2</accession>
<dbReference type="Proteomes" id="UP000005237">
    <property type="component" value="Unassembled WGS sequence"/>
</dbReference>